<dbReference type="EMBL" id="RXOE01000002">
    <property type="protein sequence ID" value="RTQ35733.1"/>
    <property type="molecule type" value="Genomic_DNA"/>
</dbReference>
<evidence type="ECO:0000259" key="1">
    <source>
        <dbReference type="Pfam" id="PF03466"/>
    </source>
</evidence>
<sequence length="107" mass="11548">MRTLIDDALEDRGIPLQEIAEVNAIPELIQLTAGVGCTILPLAAVAEEPRAEILSGMRIEPAISRPMFLMRATTRPQTAAVTAVLRPIARLVLRLVGGAWPARLATR</sequence>
<dbReference type="InterPro" id="IPR005119">
    <property type="entry name" value="LysR_subst-bd"/>
</dbReference>
<keyword evidence="3" id="KW-1185">Reference proteome</keyword>
<dbReference type="Proteomes" id="UP000267418">
    <property type="component" value="Unassembled WGS sequence"/>
</dbReference>
<dbReference type="SUPFAM" id="SSF53850">
    <property type="entry name" value="Periplasmic binding protein-like II"/>
    <property type="match status" value="1"/>
</dbReference>
<dbReference type="Gene3D" id="3.40.190.290">
    <property type="match status" value="1"/>
</dbReference>
<accession>A0A3S0J2N4</accession>
<proteinExistence type="predicted"/>
<feature type="domain" description="LysR substrate-binding" evidence="1">
    <location>
        <begin position="1"/>
        <end position="86"/>
    </location>
</feature>
<dbReference type="Pfam" id="PF03466">
    <property type="entry name" value="LysR_substrate"/>
    <property type="match status" value="1"/>
</dbReference>
<name>A0A3S0J2N4_9BURK</name>
<evidence type="ECO:0000313" key="2">
    <source>
        <dbReference type="EMBL" id="RTQ35733.1"/>
    </source>
</evidence>
<organism evidence="2 3">
    <name type="scientific">Variovorax gossypii</name>
    <dbReference type="NCBI Taxonomy" id="1679495"/>
    <lineage>
        <taxon>Bacteria</taxon>
        <taxon>Pseudomonadati</taxon>
        <taxon>Pseudomonadota</taxon>
        <taxon>Betaproteobacteria</taxon>
        <taxon>Burkholderiales</taxon>
        <taxon>Comamonadaceae</taxon>
        <taxon>Variovorax</taxon>
    </lineage>
</organism>
<protein>
    <recommendedName>
        <fullName evidence="1">LysR substrate-binding domain-containing protein</fullName>
    </recommendedName>
</protein>
<dbReference type="RefSeq" id="WP_126471115.1">
    <property type="nucleotide sequence ID" value="NZ_RXOE01000002.1"/>
</dbReference>
<comment type="caution">
    <text evidence="2">The sequence shown here is derived from an EMBL/GenBank/DDBJ whole genome shotgun (WGS) entry which is preliminary data.</text>
</comment>
<dbReference type="AlphaFoldDB" id="A0A3S0J2N4"/>
<dbReference type="OrthoDB" id="8587114at2"/>
<evidence type="ECO:0000313" key="3">
    <source>
        <dbReference type="Proteomes" id="UP000267418"/>
    </source>
</evidence>
<reference evidence="2 3" key="1">
    <citation type="submission" date="2018-12" db="EMBL/GenBank/DDBJ databases">
        <title>The genome of Variovorax gossypii DSM 100435.</title>
        <authorList>
            <person name="Gao J."/>
            <person name="Sun J."/>
        </authorList>
    </citation>
    <scope>NUCLEOTIDE SEQUENCE [LARGE SCALE GENOMIC DNA]</scope>
    <source>
        <strain evidence="2 3">DSM 100435</strain>
    </source>
</reference>
<gene>
    <name evidence="2" type="ORF">EJP69_14620</name>
</gene>